<protein>
    <recommendedName>
        <fullName evidence="4">Signal peptidase</fullName>
    </recommendedName>
</protein>
<keyword evidence="3" id="KW-1185">Reference proteome</keyword>
<name>A0ABR7J0V3_9FLAO</name>
<keyword evidence="1" id="KW-1133">Transmembrane helix</keyword>
<reference evidence="2 3" key="1">
    <citation type="submission" date="2020-08" db="EMBL/GenBank/DDBJ databases">
        <title>Description of novel Flavobacterium F-408 isolate.</title>
        <authorList>
            <person name="Saticioglu I.B."/>
            <person name="Duman M."/>
            <person name="Altun S."/>
        </authorList>
    </citation>
    <scope>NUCLEOTIDE SEQUENCE [LARGE SCALE GENOMIC DNA]</scope>
    <source>
        <strain evidence="2 3">F-408</strain>
    </source>
</reference>
<proteinExistence type="predicted"/>
<dbReference type="EMBL" id="JACRUN010000007">
    <property type="protein sequence ID" value="MBC5835655.1"/>
    <property type="molecule type" value="Genomic_DNA"/>
</dbReference>
<gene>
    <name evidence="2" type="ORF">H8R27_12230</name>
</gene>
<dbReference type="Proteomes" id="UP000605990">
    <property type="component" value="Unassembled WGS sequence"/>
</dbReference>
<evidence type="ECO:0000313" key="2">
    <source>
        <dbReference type="EMBL" id="MBC5835655.1"/>
    </source>
</evidence>
<feature type="transmembrane region" description="Helical" evidence="1">
    <location>
        <begin position="47"/>
        <end position="67"/>
    </location>
</feature>
<evidence type="ECO:0000313" key="3">
    <source>
        <dbReference type="Proteomes" id="UP000605990"/>
    </source>
</evidence>
<comment type="caution">
    <text evidence="2">The sequence shown here is derived from an EMBL/GenBank/DDBJ whole genome shotgun (WGS) entry which is preliminary data.</text>
</comment>
<sequence>MLKKTKNDMKNNFAQIFFLIVSALSSVQVFSANEPPPPPTLPPPPGFPIDSGVVVLFFIALITGYFITQKIYNKKTPN</sequence>
<dbReference type="RefSeq" id="WP_187003027.1">
    <property type="nucleotide sequence ID" value="NZ_JACRUN010000007.1"/>
</dbReference>
<keyword evidence="1" id="KW-0472">Membrane</keyword>
<keyword evidence="1" id="KW-0812">Transmembrane</keyword>
<accession>A0ABR7J0V3</accession>
<evidence type="ECO:0008006" key="4">
    <source>
        <dbReference type="Google" id="ProtNLM"/>
    </source>
</evidence>
<organism evidence="2 3">
    <name type="scientific">Flavobacterium bernardetii</name>
    <dbReference type="NCBI Taxonomy" id="2813823"/>
    <lineage>
        <taxon>Bacteria</taxon>
        <taxon>Pseudomonadati</taxon>
        <taxon>Bacteroidota</taxon>
        <taxon>Flavobacteriia</taxon>
        <taxon>Flavobacteriales</taxon>
        <taxon>Flavobacteriaceae</taxon>
        <taxon>Flavobacterium</taxon>
    </lineage>
</organism>
<evidence type="ECO:0000256" key="1">
    <source>
        <dbReference type="SAM" id="Phobius"/>
    </source>
</evidence>